<protein>
    <recommendedName>
        <fullName evidence="1">RNA-directed DNA polymerase</fullName>
        <ecNumber evidence="1">2.7.7.49</ecNumber>
    </recommendedName>
</protein>
<dbReference type="OMA" id="RSIKETH"/>
<gene>
    <name evidence="3" type="ORF">X975_23256</name>
</gene>
<dbReference type="InterPro" id="IPR036397">
    <property type="entry name" value="RNaseH_sf"/>
</dbReference>
<dbReference type="STRING" id="407821.A0A087T479"/>
<evidence type="ECO:0000313" key="3">
    <source>
        <dbReference type="EMBL" id="KFM59918.1"/>
    </source>
</evidence>
<dbReference type="InterPro" id="IPR012337">
    <property type="entry name" value="RNaseH-like_sf"/>
</dbReference>
<dbReference type="AlphaFoldDB" id="A0A087T479"/>
<dbReference type="InterPro" id="IPR050951">
    <property type="entry name" value="Retrovirus_Pol_polyprotein"/>
</dbReference>
<dbReference type="Pfam" id="PF17921">
    <property type="entry name" value="Integrase_H2C2"/>
    <property type="match status" value="1"/>
</dbReference>
<dbReference type="SUPFAM" id="SSF53098">
    <property type="entry name" value="Ribonuclease H-like"/>
    <property type="match status" value="1"/>
</dbReference>
<feature type="non-terminal residue" evidence="3">
    <location>
        <position position="334"/>
    </location>
</feature>
<organism evidence="3 4">
    <name type="scientific">Stegodyphus mimosarum</name>
    <name type="common">African social velvet spider</name>
    <dbReference type="NCBI Taxonomy" id="407821"/>
    <lineage>
        <taxon>Eukaryota</taxon>
        <taxon>Metazoa</taxon>
        <taxon>Ecdysozoa</taxon>
        <taxon>Arthropoda</taxon>
        <taxon>Chelicerata</taxon>
        <taxon>Arachnida</taxon>
        <taxon>Araneae</taxon>
        <taxon>Araneomorphae</taxon>
        <taxon>Entelegynae</taxon>
        <taxon>Eresoidea</taxon>
        <taxon>Eresidae</taxon>
        <taxon>Stegodyphus</taxon>
    </lineage>
</organism>
<dbReference type="Pfam" id="PF22938">
    <property type="entry name" value="Integrase_p58_C"/>
    <property type="match status" value="1"/>
</dbReference>
<dbReference type="Gene3D" id="1.10.340.70">
    <property type="match status" value="1"/>
</dbReference>
<dbReference type="GO" id="GO:0003676">
    <property type="term" value="F:nucleic acid binding"/>
    <property type="evidence" value="ECO:0007669"/>
    <property type="project" value="InterPro"/>
</dbReference>
<dbReference type="InterPro" id="IPR054465">
    <property type="entry name" value="Integrase_p58-like_C"/>
</dbReference>
<dbReference type="PANTHER" id="PTHR37984">
    <property type="entry name" value="PROTEIN CBG26694"/>
    <property type="match status" value="1"/>
</dbReference>
<dbReference type="EC" id="2.7.7.49" evidence="1"/>
<dbReference type="InterPro" id="IPR041588">
    <property type="entry name" value="Integrase_H2C2"/>
</dbReference>
<evidence type="ECO:0000259" key="2">
    <source>
        <dbReference type="PROSITE" id="PS50994"/>
    </source>
</evidence>
<dbReference type="Gene3D" id="3.30.420.10">
    <property type="entry name" value="Ribonuclease H-like superfamily/Ribonuclease H"/>
    <property type="match status" value="1"/>
</dbReference>
<accession>A0A087T479</accession>
<dbReference type="PANTHER" id="PTHR37984:SF15">
    <property type="entry name" value="INTEGRASE CATALYTIC DOMAIN-CONTAINING PROTEIN"/>
    <property type="match status" value="1"/>
</dbReference>
<dbReference type="Pfam" id="PF00665">
    <property type="entry name" value="rve"/>
    <property type="match status" value="1"/>
</dbReference>
<evidence type="ECO:0000256" key="1">
    <source>
        <dbReference type="ARBA" id="ARBA00012493"/>
    </source>
</evidence>
<dbReference type="InterPro" id="IPR001584">
    <property type="entry name" value="Integrase_cat-core"/>
</dbReference>
<dbReference type="GO" id="GO:0003964">
    <property type="term" value="F:RNA-directed DNA polymerase activity"/>
    <property type="evidence" value="ECO:0007669"/>
    <property type="project" value="UniProtKB-EC"/>
</dbReference>
<sequence>MLNLLSPQYYWPGIVQDVRNYCKHCEVCQFNKKSKQKKFGLMQNLPSVSEPFEILSIDTVGGLNYYNSTKKYIHIIIDHATRYVWTFASKSLTTDTYINCLKQIFQIQVPKKILSDRNAAFTSSNFKHFLSNHNVKQLLTTANRPQTNGKIERVNQTIITRLKCKLNSYQGNIAWTKLLPQVTEEYNTTPHSVTKFPPSYLMYGKLPYDSLIQNQELYPSIEEARKIAQKRSDDYHNVNKERYDIHFKPSNFKIGDLVMYEEFQYPNTRKLSPPFSGPYKILKQYSEVTYKIDKPNPLTKKKSEIVHSTRLRPFNPANKLEEDICITTALFISI</sequence>
<keyword evidence="4" id="KW-1185">Reference proteome</keyword>
<dbReference type="GO" id="GO:0015074">
    <property type="term" value="P:DNA integration"/>
    <property type="evidence" value="ECO:0007669"/>
    <property type="project" value="InterPro"/>
</dbReference>
<dbReference type="EMBL" id="KK113341">
    <property type="protein sequence ID" value="KFM59918.1"/>
    <property type="molecule type" value="Genomic_DNA"/>
</dbReference>
<evidence type="ECO:0000313" key="4">
    <source>
        <dbReference type="Proteomes" id="UP000054359"/>
    </source>
</evidence>
<dbReference type="PROSITE" id="PS50994">
    <property type="entry name" value="INTEGRASE"/>
    <property type="match status" value="1"/>
</dbReference>
<reference evidence="3 4" key="1">
    <citation type="submission" date="2013-11" db="EMBL/GenBank/DDBJ databases">
        <title>Genome sequencing of Stegodyphus mimosarum.</title>
        <authorList>
            <person name="Bechsgaard J."/>
        </authorList>
    </citation>
    <scope>NUCLEOTIDE SEQUENCE [LARGE SCALE GENOMIC DNA]</scope>
</reference>
<proteinExistence type="predicted"/>
<dbReference type="Proteomes" id="UP000054359">
    <property type="component" value="Unassembled WGS sequence"/>
</dbReference>
<feature type="domain" description="Integrase catalytic" evidence="2">
    <location>
        <begin position="47"/>
        <end position="206"/>
    </location>
</feature>
<name>A0A087T479_STEMI</name>
<dbReference type="OrthoDB" id="6427440at2759"/>